<evidence type="ECO:0000313" key="2">
    <source>
        <dbReference type="Proteomes" id="UP001597557"/>
    </source>
</evidence>
<dbReference type="RefSeq" id="WP_377186111.1">
    <property type="nucleotide sequence ID" value="NZ_JBHUPD010000002.1"/>
</dbReference>
<comment type="caution">
    <text evidence="1">The sequence shown here is derived from an EMBL/GenBank/DDBJ whole genome shotgun (WGS) entry which is preliminary data.</text>
</comment>
<name>A0ABW5YDR9_9SPHI</name>
<dbReference type="Proteomes" id="UP001597557">
    <property type="component" value="Unassembled WGS sequence"/>
</dbReference>
<gene>
    <name evidence="1" type="ORF">ACFS5N_13080</name>
</gene>
<protein>
    <recommendedName>
        <fullName evidence="3">Addiction module component</fullName>
    </recommendedName>
</protein>
<proteinExistence type="predicted"/>
<accession>A0ABW5YDR9</accession>
<dbReference type="EMBL" id="JBHUPD010000002">
    <property type="protein sequence ID" value="MFD2873411.1"/>
    <property type="molecule type" value="Genomic_DNA"/>
</dbReference>
<organism evidence="1 2">
    <name type="scientific">Mucilaginibacter ximonensis</name>
    <dbReference type="NCBI Taxonomy" id="538021"/>
    <lineage>
        <taxon>Bacteria</taxon>
        <taxon>Pseudomonadati</taxon>
        <taxon>Bacteroidota</taxon>
        <taxon>Sphingobacteriia</taxon>
        <taxon>Sphingobacteriales</taxon>
        <taxon>Sphingobacteriaceae</taxon>
        <taxon>Mucilaginibacter</taxon>
    </lineage>
</organism>
<keyword evidence="2" id="KW-1185">Reference proteome</keyword>
<evidence type="ECO:0000313" key="1">
    <source>
        <dbReference type="EMBL" id="MFD2873411.1"/>
    </source>
</evidence>
<evidence type="ECO:0008006" key="3">
    <source>
        <dbReference type="Google" id="ProtNLM"/>
    </source>
</evidence>
<reference evidence="2" key="1">
    <citation type="journal article" date="2019" name="Int. J. Syst. Evol. Microbiol.">
        <title>The Global Catalogue of Microorganisms (GCM) 10K type strain sequencing project: providing services to taxonomists for standard genome sequencing and annotation.</title>
        <authorList>
            <consortium name="The Broad Institute Genomics Platform"/>
            <consortium name="The Broad Institute Genome Sequencing Center for Infectious Disease"/>
            <person name="Wu L."/>
            <person name="Ma J."/>
        </authorList>
    </citation>
    <scope>NUCLEOTIDE SEQUENCE [LARGE SCALE GENOMIC DNA]</scope>
    <source>
        <strain evidence="2">KCTC 22437</strain>
    </source>
</reference>
<sequence>MMNNATIKTELLDRIEHADDKQIREIYGLMLNYFNENEEKGWDTLSPYHKDRITQSIKQAEAGLGVSAKDVLKQAREKYGLNG</sequence>